<dbReference type="AlphaFoldDB" id="A0A9N7YN63"/>
<dbReference type="EMBL" id="CADEAL010001224">
    <property type="protein sequence ID" value="CAB1430309.1"/>
    <property type="molecule type" value="Genomic_DNA"/>
</dbReference>
<evidence type="ECO:0000313" key="3">
    <source>
        <dbReference type="Proteomes" id="UP001153269"/>
    </source>
</evidence>
<evidence type="ECO:0000256" key="1">
    <source>
        <dbReference type="SAM" id="MobiDB-lite"/>
    </source>
</evidence>
<dbReference type="Proteomes" id="UP001153269">
    <property type="component" value="Unassembled WGS sequence"/>
</dbReference>
<keyword evidence="3" id="KW-1185">Reference proteome</keyword>
<sequence length="113" mass="11857">MTDYSPVAPLEGIPQLPAFVPSPLGITGETNVQSGRGDGGGVGELAEVTMGWQGSLDLPVDTQFGCHRGSPETRRESRCTKAARIKKGLATRREQMLVETGSEQGATPEDCAG</sequence>
<protein>
    <submittedName>
        <fullName evidence="2">Uncharacterized protein</fullName>
    </submittedName>
</protein>
<accession>A0A9N7YN63</accession>
<organism evidence="2 3">
    <name type="scientific">Pleuronectes platessa</name>
    <name type="common">European plaice</name>
    <dbReference type="NCBI Taxonomy" id="8262"/>
    <lineage>
        <taxon>Eukaryota</taxon>
        <taxon>Metazoa</taxon>
        <taxon>Chordata</taxon>
        <taxon>Craniata</taxon>
        <taxon>Vertebrata</taxon>
        <taxon>Euteleostomi</taxon>
        <taxon>Actinopterygii</taxon>
        <taxon>Neopterygii</taxon>
        <taxon>Teleostei</taxon>
        <taxon>Neoteleostei</taxon>
        <taxon>Acanthomorphata</taxon>
        <taxon>Carangaria</taxon>
        <taxon>Pleuronectiformes</taxon>
        <taxon>Pleuronectoidei</taxon>
        <taxon>Pleuronectidae</taxon>
        <taxon>Pleuronectes</taxon>
    </lineage>
</organism>
<evidence type="ECO:0000313" key="2">
    <source>
        <dbReference type="EMBL" id="CAB1430309.1"/>
    </source>
</evidence>
<name>A0A9N7YN63_PLEPL</name>
<proteinExistence type="predicted"/>
<gene>
    <name evidence="2" type="ORF">PLEPLA_LOCUS18291</name>
</gene>
<feature type="region of interest" description="Disordered" evidence="1">
    <location>
        <begin position="1"/>
        <end position="44"/>
    </location>
</feature>
<comment type="caution">
    <text evidence="2">The sequence shown here is derived from an EMBL/GenBank/DDBJ whole genome shotgun (WGS) entry which is preliminary data.</text>
</comment>
<reference evidence="2" key="1">
    <citation type="submission" date="2020-03" db="EMBL/GenBank/DDBJ databases">
        <authorList>
            <person name="Weist P."/>
        </authorList>
    </citation>
    <scope>NUCLEOTIDE SEQUENCE</scope>
</reference>